<dbReference type="Pfam" id="PF00344">
    <property type="entry name" value="SecY"/>
    <property type="match status" value="1"/>
</dbReference>
<feature type="transmembrane region" description="Helical" evidence="10">
    <location>
        <begin position="215"/>
        <end position="236"/>
    </location>
</feature>
<dbReference type="GO" id="GO:0005886">
    <property type="term" value="C:plasma membrane"/>
    <property type="evidence" value="ECO:0007669"/>
    <property type="project" value="UniProtKB-SubCell"/>
</dbReference>
<dbReference type="EMBL" id="JADIMP010000051">
    <property type="protein sequence ID" value="MBO8441372.1"/>
    <property type="molecule type" value="Genomic_DNA"/>
</dbReference>
<keyword evidence="3 10" id="KW-0813">Transport</keyword>
<feature type="transmembrane region" description="Helical" evidence="10">
    <location>
        <begin position="397"/>
        <end position="415"/>
    </location>
</feature>
<name>A0A9D9E4Q5_9LACO</name>
<keyword evidence="4 10" id="KW-0812">Transmembrane</keyword>
<evidence type="ECO:0000256" key="3">
    <source>
        <dbReference type="ARBA" id="ARBA00022448"/>
    </source>
</evidence>
<dbReference type="Proteomes" id="UP000823614">
    <property type="component" value="Unassembled WGS sequence"/>
</dbReference>
<gene>
    <name evidence="10 14" type="primary">secY</name>
    <name evidence="14" type="ORF">IAA89_02870</name>
</gene>
<feature type="transmembrane region" description="Helical" evidence="10">
    <location>
        <begin position="369"/>
        <end position="391"/>
    </location>
</feature>
<feature type="transmembrane region" description="Helical" evidence="10">
    <location>
        <begin position="314"/>
        <end position="331"/>
    </location>
</feature>
<keyword evidence="6 10" id="KW-1133">Transmembrane helix</keyword>
<evidence type="ECO:0000313" key="15">
    <source>
        <dbReference type="Proteomes" id="UP000823614"/>
    </source>
</evidence>
<comment type="subcellular location">
    <subcellularLocation>
        <location evidence="10">Cell membrane</location>
        <topology evidence="10">Multi-pass membrane protein</topology>
    </subcellularLocation>
    <subcellularLocation>
        <location evidence="1 12">Membrane</location>
        <topology evidence="1 12">Multi-pass membrane protein</topology>
    </subcellularLocation>
</comment>
<evidence type="ECO:0000256" key="10">
    <source>
        <dbReference type="HAMAP-Rule" id="MF_01465"/>
    </source>
</evidence>
<dbReference type="PRINTS" id="PR00303">
    <property type="entry name" value="SECYTRNLCASE"/>
</dbReference>
<dbReference type="FunFam" id="1.10.3370.10:FF:000001">
    <property type="entry name" value="Preprotein translocase subunit SecY"/>
    <property type="match status" value="1"/>
</dbReference>
<keyword evidence="7 10" id="KW-0811">Translocation</keyword>
<dbReference type="PROSITE" id="PS00756">
    <property type="entry name" value="SECY_2"/>
    <property type="match status" value="1"/>
</dbReference>
<evidence type="ECO:0000256" key="5">
    <source>
        <dbReference type="ARBA" id="ARBA00022927"/>
    </source>
</evidence>
<feature type="transmembrane region" description="Helical" evidence="10">
    <location>
        <begin position="174"/>
        <end position="195"/>
    </location>
</feature>
<evidence type="ECO:0000256" key="12">
    <source>
        <dbReference type="RuleBase" id="RU003484"/>
    </source>
</evidence>
<feature type="transmembrane region" description="Helical" evidence="10">
    <location>
        <begin position="115"/>
        <end position="136"/>
    </location>
</feature>
<keyword evidence="8 10" id="KW-0472">Membrane</keyword>
<dbReference type="PANTHER" id="PTHR10906">
    <property type="entry name" value="SECY/SEC61-ALPHA FAMILY MEMBER"/>
    <property type="match status" value="1"/>
</dbReference>
<comment type="caution">
    <text evidence="14">The sequence shown here is derived from an EMBL/GenBank/DDBJ whole genome shotgun (WGS) entry which is preliminary data.</text>
</comment>
<keyword evidence="5 10" id="KW-0653">Protein transport</keyword>
<evidence type="ECO:0000256" key="13">
    <source>
        <dbReference type="RuleBase" id="RU004349"/>
    </source>
</evidence>
<reference evidence="14" key="1">
    <citation type="submission" date="2020-10" db="EMBL/GenBank/DDBJ databases">
        <authorList>
            <person name="Gilroy R."/>
        </authorList>
    </citation>
    <scope>NUCLEOTIDE SEQUENCE</scope>
    <source>
        <strain evidence="14">C6-149</strain>
    </source>
</reference>
<evidence type="ECO:0000256" key="8">
    <source>
        <dbReference type="ARBA" id="ARBA00023136"/>
    </source>
</evidence>
<dbReference type="InterPro" id="IPR002208">
    <property type="entry name" value="SecY/SEC61-alpha"/>
</dbReference>
<sequence length="447" mass="49281">MISTLSNAFKNREIRKKIFFTLFVLIIYRLGCYITVPGINAHALASVANSGLVNVLNMFSGGGLTNYSLFAMGVSPFVTAQIIIQLLQMDIVPKFVEWSKQGDVGRRKLNQATRYLTIVLAFVQSIGITAGFNALTPMHLVKTPNVNTFITIGILLTSGTMLATWMADMITQRGLGNGISVLIFAGIIARMPVGIKQLWTENITNATNKSQMWRGAAFLIALLIIVLIIVVAVTWVQQAERRIPIQYMKRATQSGSGSYLPLKVNVAGVIPVIFASSLISTPQMILMLFQKAHGSESWYRNLSNVFNMQTTSGAILYTILIILFTFFYAFVQVNPEKLAENLQKQGSYIPSVWPGDETKKYVSSLLMKLSVVGSIFLGVVSLVPLLASDIWGLNESIGLGGTSLLIVVGVSIDMIRQLDGLMMKRQYVGFIHNEDIKSYQMEKENGN</sequence>
<evidence type="ECO:0000256" key="2">
    <source>
        <dbReference type="ARBA" id="ARBA00005751"/>
    </source>
</evidence>
<dbReference type="GO" id="GO:0065002">
    <property type="term" value="P:intracellular protein transmembrane transport"/>
    <property type="evidence" value="ECO:0007669"/>
    <property type="project" value="UniProtKB-UniRule"/>
</dbReference>
<dbReference type="Gene3D" id="1.10.3370.10">
    <property type="entry name" value="SecY subunit domain"/>
    <property type="match status" value="1"/>
</dbReference>
<dbReference type="PIRSF" id="PIRSF004557">
    <property type="entry name" value="SecY"/>
    <property type="match status" value="1"/>
</dbReference>
<comment type="subunit">
    <text evidence="10">Component of the Sec protein translocase complex. Heterotrimer consisting of SecY, SecE and SecG subunits. The heterotrimers can form oligomers, although 1 heterotrimer is thought to be able to translocate proteins. Interacts with the ribosome. Interacts with SecDF, and other proteins may be involved. Interacts with SecA.</text>
</comment>
<feature type="transmembrane region" description="Helical" evidence="10">
    <location>
        <begin position="148"/>
        <end position="167"/>
    </location>
</feature>
<evidence type="ECO:0000256" key="6">
    <source>
        <dbReference type="ARBA" id="ARBA00022989"/>
    </source>
</evidence>
<dbReference type="SUPFAM" id="SSF103491">
    <property type="entry name" value="Preprotein translocase SecY subunit"/>
    <property type="match status" value="1"/>
</dbReference>
<protein>
    <recommendedName>
        <fullName evidence="9 10">Protein translocase subunit SecY</fullName>
    </recommendedName>
</protein>
<organism evidence="14 15">
    <name type="scientific">Candidatus Gallilactobacillus intestinavium</name>
    <dbReference type="NCBI Taxonomy" id="2840838"/>
    <lineage>
        <taxon>Bacteria</taxon>
        <taxon>Bacillati</taxon>
        <taxon>Bacillota</taxon>
        <taxon>Bacilli</taxon>
        <taxon>Lactobacillales</taxon>
        <taxon>Lactobacillaceae</taxon>
        <taxon>Lactobacillaceae incertae sedis</taxon>
        <taxon>Candidatus Gallilactobacillus</taxon>
    </lineage>
</organism>
<dbReference type="PROSITE" id="PS00755">
    <property type="entry name" value="SECY_1"/>
    <property type="match status" value="1"/>
</dbReference>
<evidence type="ECO:0000256" key="7">
    <source>
        <dbReference type="ARBA" id="ARBA00023010"/>
    </source>
</evidence>
<comment type="similarity">
    <text evidence="2 10 13">Belongs to the SecY/SEC61-alpha family.</text>
</comment>
<dbReference type="HAMAP" id="MF_01465">
    <property type="entry name" value="SecY"/>
    <property type="match status" value="1"/>
</dbReference>
<feature type="transmembrane region" description="Helical" evidence="10">
    <location>
        <begin position="257"/>
        <end position="279"/>
    </location>
</feature>
<comment type="function">
    <text evidence="10 11">The central subunit of the protein translocation channel SecYEG. Consists of two halves formed by TMs 1-5 and 6-10. These two domains form a lateral gate at the front which open onto the bilayer between TMs 2 and 7, and are clamped together by SecE at the back. The channel is closed by both a pore ring composed of hydrophobic SecY resides and a short helix (helix 2A) on the extracellular side of the membrane which forms a plug. The plug probably moves laterally to allow the channel to open. The ring and the pore may move independently.</text>
</comment>
<evidence type="ECO:0000256" key="4">
    <source>
        <dbReference type="ARBA" id="ARBA00022692"/>
    </source>
</evidence>
<keyword evidence="10" id="KW-1003">Cell membrane</keyword>
<accession>A0A9D9E4Q5</accession>
<evidence type="ECO:0000256" key="1">
    <source>
        <dbReference type="ARBA" id="ARBA00004141"/>
    </source>
</evidence>
<proteinExistence type="inferred from homology"/>
<evidence type="ECO:0000313" key="14">
    <source>
        <dbReference type="EMBL" id="MBO8441372.1"/>
    </source>
</evidence>
<dbReference type="GO" id="GO:0006605">
    <property type="term" value="P:protein targeting"/>
    <property type="evidence" value="ECO:0007669"/>
    <property type="project" value="UniProtKB-UniRule"/>
</dbReference>
<dbReference type="GO" id="GO:0043952">
    <property type="term" value="P:protein transport by the Sec complex"/>
    <property type="evidence" value="ECO:0007669"/>
    <property type="project" value="UniProtKB-UniRule"/>
</dbReference>
<evidence type="ECO:0000256" key="11">
    <source>
        <dbReference type="RuleBase" id="RU000537"/>
    </source>
</evidence>
<dbReference type="AlphaFoldDB" id="A0A9D9E4Q5"/>
<reference evidence="14" key="2">
    <citation type="journal article" date="2021" name="PeerJ">
        <title>Extensive microbial diversity within the chicken gut microbiome revealed by metagenomics and culture.</title>
        <authorList>
            <person name="Gilroy R."/>
            <person name="Ravi A."/>
            <person name="Getino M."/>
            <person name="Pursley I."/>
            <person name="Horton D.L."/>
            <person name="Alikhan N.F."/>
            <person name="Baker D."/>
            <person name="Gharbi K."/>
            <person name="Hall N."/>
            <person name="Watson M."/>
            <person name="Adriaenssens E.M."/>
            <person name="Foster-Nyarko E."/>
            <person name="Jarju S."/>
            <person name="Secka A."/>
            <person name="Antonio M."/>
            <person name="Oren A."/>
            <person name="Chaudhuri R.R."/>
            <person name="La Ragione R."/>
            <person name="Hildebrand F."/>
            <person name="Pallen M.J."/>
        </authorList>
    </citation>
    <scope>NUCLEOTIDE SEQUENCE</scope>
    <source>
        <strain evidence="14">C6-149</strain>
    </source>
</reference>
<dbReference type="InterPro" id="IPR026593">
    <property type="entry name" value="SecY"/>
</dbReference>
<evidence type="ECO:0000256" key="9">
    <source>
        <dbReference type="ARBA" id="ARBA00039733"/>
    </source>
</evidence>
<dbReference type="InterPro" id="IPR023201">
    <property type="entry name" value="SecY_dom_sf"/>
</dbReference>
<dbReference type="NCBIfam" id="TIGR00967">
    <property type="entry name" value="3a0501s007"/>
    <property type="match status" value="1"/>
</dbReference>
<dbReference type="InterPro" id="IPR030659">
    <property type="entry name" value="SecY_CS"/>
</dbReference>
<feature type="transmembrane region" description="Helical" evidence="10">
    <location>
        <begin position="20"/>
        <end position="44"/>
    </location>
</feature>
<feature type="transmembrane region" description="Helical" evidence="10">
    <location>
        <begin position="64"/>
        <end position="84"/>
    </location>
</feature>